<dbReference type="AlphaFoldDB" id="A0A183NSH4"/>
<sequence>MKWIECFYNYQMNEVHFSHDYYTIYYYLVQTYFYSMDHFHWIQGHFPDSSVVI</sequence>
<dbReference type="EMBL" id="UZAL01026849">
    <property type="protein sequence ID" value="VDP26799.1"/>
    <property type="molecule type" value="Genomic_DNA"/>
</dbReference>
<protein>
    <submittedName>
        <fullName evidence="1">Uncharacterized protein</fullName>
    </submittedName>
</protein>
<proteinExistence type="predicted"/>
<reference evidence="1 2" key="1">
    <citation type="submission" date="2018-11" db="EMBL/GenBank/DDBJ databases">
        <authorList>
            <consortium name="Pathogen Informatics"/>
        </authorList>
    </citation>
    <scope>NUCLEOTIDE SEQUENCE [LARGE SCALE GENOMIC DNA]</scope>
    <source>
        <strain>Denwood</strain>
        <strain evidence="2">Zambia</strain>
    </source>
</reference>
<name>A0A183NSH4_9TREM</name>
<keyword evidence="2" id="KW-1185">Reference proteome</keyword>
<gene>
    <name evidence="1" type="ORF">SMTD_LOCUS5060</name>
</gene>
<evidence type="ECO:0000313" key="2">
    <source>
        <dbReference type="Proteomes" id="UP000269396"/>
    </source>
</evidence>
<evidence type="ECO:0000313" key="1">
    <source>
        <dbReference type="EMBL" id="VDP26799.1"/>
    </source>
</evidence>
<dbReference type="Proteomes" id="UP000269396">
    <property type="component" value="Unassembled WGS sequence"/>
</dbReference>
<accession>A0A183NSH4</accession>
<organism evidence="1 2">
    <name type="scientific">Schistosoma mattheei</name>
    <dbReference type="NCBI Taxonomy" id="31246"/>
    <lineage>
        <taxon>Eukaryota</taxon>
        <taxon>Metazoa</taxon>
        <taxon>Spiralia</taxon>
        <taxon>Lophotrochozoa</taxon>
        <taxon>Platyhelminthes</taxon>
        <taxon>Trematoda</taxon>
        <taxon>Digenea</taxon>
        <taxon>Strigeidida</taxon>
        <taxon>Schistosomatoidea</taxon>
        <taxon>Schistosomatidae</taxon>
        <taxon>Schistosoma</taxon>
    </lineage>
</organism>